<evidence type="ECO:0000256" key="6">
    <source>
        <dbReference type="ARBA" id="ARBA00022692"/>
    </source>
</evidence>
<dbReference type="InterPro" id="IPR023380">
    <property type="entry name" value="DsbB-like_sf"/>
</dbReference>
<evidence type="ECO:0000256" key="12">
    <source>
        <dbReference type="ARBA" id="ARBA00023186"/>
    </source>
</evidence>
<protein>
    <recommendedName>
        <fullName evidence="14">Disulfide bond formation protein B</fullName>
    </recommendedName>
    <alternativeName>
        <fullName evidence="14">Disulfide oxidoreductase</fullName>
    </alternativeName>
</protein>
<evidence type="ECO:0000256" key="9">
    <source>
        <dbReference type="ARBA" id="ARBA00023002"/>
    </source>
</evidence>
<evidence type="ECO:0000256" key="13">
    <source>
        <dbReference type="ARBA" id="ARBA00023284"/>
    </source>
</evidence>
<evidence type="ECO:0000313" key="16">
    <source>
        <dbReference type="EMBL" id="EIC31019.1"/>
    </source>
</evidence>
<feature type="topological domain" description="Cytoplasmic" evidence="14">
    <location>
        <begin position="69"/>
        <end position="74"/>
    </location>
</feature>
<keyword evidence="13 14" id="KW-0676">Redox-active center</keyword>
<evidence type="ECO:0000256" key="1">
    <source>
        <dbReference type="ARBA" id="ARBA00004429"/>
    </source>
</evidence>
<feature type="topological domain" description="Periplasmic" evidence="14">
    <location>
        <begin position="34"/>
        <end position="51"/>
    </location>
</feature>
<evidence type="ECO:0000256" key="8">
    <source>
        <dbReference type="ARBA" id="ARBA00022989"/>
    </source>
</evidence>
<evidence type="ECO:0000256" key="11">
    <source>
        <dbReference type="ARBA" id="ARBA00023157"/>
    </source>
</evidence>
<accession>H8GQN4</accession>
<dbReference type="PANTHER" id="PTHR36570">
    <property type="entry name" value="DISULFIDE BOND FORMATION PROTEIN B"/>
    <property type="match status" value="1"/>
</dbReference>
<dbReference type="HAMAP" id="MF_00286">
    <property type="entry name" value="DsbB"/>
    <property type="match status" value="1"/>
</dbReference>
<feature type="disulfide bond" description="Redox-active" evidence="14">
    <location>
        <begin position="43"/>
        <end position="46"/>
    </location>
</feature>
<dbReference type="SUPFAM" id="SSF158442">
    <property type="entry name" value="DsbB-like"/>
    <property type="match status" value="1"/>
</dbReference>
<dbReference type="GO" id="GO:0009055">
    <property type="term" value="F:electron transfer activity"/>
    <property type="evidence" value="ECO:0007669"/>
    <property type="project" value="UniProtKB-UniRule"/>
</dbReference>
<evidence type="ECO:0000256" key="2">
    <source>
        <dbReference type="ARBA" id="ARBA00008823"/>
    </source>
</evidence>
<feature type="topological domain" description="Cytoplasmic" evidence="14">
    <location>
        <begin position="169"/>
        <end position="179"/>
    </location>
</feature>
<dbReference type="InterPro" id="IPR050183">
    <property type="entry name" value="DsbB"/>
</dbReference>
<keyword evidence="4 14" id="KW-1003">Cell membrane</keyword>
<dbReference type="GO" id="GO:0005886">
    <property type="term" value="C:plasma membrane"/>
    <property type="evidence" value="ECO:0007669"/>
    <property type="project" value="UniProtKB-SubCell"/>
</dbReference>
<dbReference type="HOGENOM" id="CLU_098660_1_1_6"/>
<keyword evidence="17" id="KW-1185">Reference proteome</keyword>
<comment type="subcellular location">
    <subcellularLocation>
        <location evidence="1">Cell inner membrane</location>
        <topology evidence="1">Multi-pass membrane protein</topology>
    </subcellularLocation>
    <subcellularLocation>
        <location evidence="14">Cell membrane</location>
        <topology evidence="14">Multi-pass membrane protein</topology>
    </subcellularLocation>
</comment>
<evidence type="ECO:0000256" key="4">
    <source>
        <dbReference type="ARBA" id="ARBA00022475"/>
    </source>
</evidence>
<dbReference type="STRING" id="686340.Metal_3356"/>
<keyword evidence="10 14" id="KW-0472">Membrane</keyword>
<dbReference type="AlphaFoldDB" id="H8GQN4"/>
<dbReference type="PANTHER" id="PTHR36570:SF3">
    <property type="entry name" value="DISULFIDE BOND FORMATION PROTEIN B"/>
    <property type="match status" value="1"/>
</dbReference>
<dbReference type="Proteomes" id="UP000005090">
    <property type="component" value="Chromosome"/>
</dbReference>
<organism evidence="16 17">
    <name type="scientific">Methylomicrobium album BG8</name>
    <dbReference type="NCBI Taxonomy" id="686340"/>
    <lineage>
        <taxon>Bacteria</taxon>
        <taxon>Pseudomonadati</taxon>
        <taxon>Pseudomonadota</taxon>
        <taxon>Gammaproteobacteria</taxon>
        <taxon>Methylococcales</taxon>
        <taxon>Methylococcaceae</taxon>
        <taxon>Methylomicrobium</taxon>
    </lineage>
</organism>
<evidence type="ECO:0000256" key="7">
    <source>
        <dbReference type="ARBA" id="ARBA00022982"/>
    </source>
</evidence>
<evidence type="ECO:0000256" key="3">
    <source>
        <dbReference type="ARBA" id="ARBA00022448"/>
    </source>
</evidence>
<feature type="topological domain" description="Cytoplasmic" evidence="14">
    <location>
        <begin position="1"/>
        <end position="16"/>
    </location>
</feature>
<evidence type="ECO:0000313" key="17">
    <source>
        <dbReference type="Proteomes" id="UP000005090"/>
    </source>
</evidence>
<keyword evidence="12 14" id="KW-0143">Chaperone</keyword>
<dbReference type="InterPro" id="IPR003752">
    <property type="entry name" value="DiS_bond_form_DsbB/BdbC"/>
</dbReference>
<dbReference type="Gene3D" id="1.20.1550.10">
    <property type="entry name" value="DsbB-like"/>
    <property type="match status" value="1"/>
</dbReference>
<dbReference type="eggNOG" id="COG1495">
    <property type="taxonomic scope" value="Bacteria"/>
</dbReference>
<dbReference type="RefSeq" id="WP_005374053.1">
    <property type="nucleotide sequence ID" value="NZ_CM001475.1"/>
</dbReference>
<comment type="function">
    <text evidence="14">Required for disulfide bond formation in some periplasmic proteins. Acts by oxidizing the DsbA protein.</text>
</comment>
<comment type="caution">
    <text evidence="14">Lacks conserved residue(s) required for the propagation of feature annotation.</text>
</comment>
<evidence type="ECO:0000256" key="10">
    <source>
        <dbReference type="ARBA" id="ARBA00023136"/>
    </source>
</evidence>
<evidence type="ECO:0000256" key="5">
    <source>
        <dbReference type="ARBA" id="ARBA00022519"/>
    </source>
</evidence>
<dbReference type="GO" id="GO:0006457">
    <property type="term" value="P:protein folding"/>
    <property type="evidence" value="ECO:0007669"/>
    <property type="project" value="InterPro"/>
</dbReference>
<keyword evidence="9 14" id="KW-0560">Oxidoreductase</keyword>
<name>H8GQN4_METAL</name>
<reference evidence="16 17" key="1">
    <citation type="journal article" date="2013" name="Genome Announc.">
        <title>Genome Sequence of the Obligate Gammaproteobacterial Methanotroph Methylomicrobium album Strain BG8.</title>
        <authorList>
            <person name="Kits K.D."/>
            <person name="Kalyuzhnaya M.G."/>
            <person name="Klotz M.G."/>
            <person name="Jetten M.S."/>
            <person name="Op den Camp H.J."/>
            <person name="Vuilleumier S."/>
            <person name="Bringel F."/>
            <person name="Dispirito A.A."/>
            <person name="Murrell J.C."/>
            <person name="Bruce D."/>
            <person name="Cheng J.F."/>
            <person name="Copeland A."/>
            <person name="Goodwin L."/>
            <person name="Hauser L."/>
            <person name="Lajus A."/>
            <person name="Land M.L."/>
            <person name="Lapidus A."/>
            <person name="Lucas S."/>
            <person name="Medigue C."/>
            <person name="Pitluck S."/>
            <person name="Woyke T."/>
            <person name="Zeytun A."/>
            <person name="Stein L.Y."/>
        </authorList>
    </citation>
    <scope>NUCLEOTIDE SEQUENCE [LARGE SCALE GENOMIC DNA]</scope>
    <source>
        <strain evidence="16 17">BG8</strain>
    </source>
</reference>
<keyword evidence="11 14" id="KW-1015">Disulfide bond</keyword>
<feature type="transmembrane region" description="Helical" evidence="15">
    <location>
        <begin position="149"/>
        <end position="169"/>
    </location>
</feature>
<keyword evidence="3 14" id="KW-0813">Transport</keyword>
<keyword evidence="7 14" id="KW-0249">Electron transport</keyword>
<sequence length="179" mass="19647">MNKNWLERIRLTPRIGFFLGFFGCVFLLSMGAYFQFVGGLEPCPLCISQRIGILLTGIVFLIAGLHNPGRAGIKAYAILGTLAALGGGAVSVRHVWLQHLPPEEVPECGPGLEYVFNNFPLTETLKLMLSGTGDCAKVDWTFWGLSMPAWTLVAFLMLAALSLLQFWNARPRGSESSRD</sequence>
<dbReference type="GO" id="GO:0015035">
    <property type="term" value="F:protein-disulfide reductase activity"/>
    <property type="evidence" value="ECO:0007669"/>
    <property type="project" value="UniProtKB-UniRule"/>
</dbReference>
<evidence type="ECO:0000256" key="14">
    <source>
        <dbReference type="HAMAP-Rule" id="MF_00286"/>
    </source>
</evidence>
<dbReference type="InterPro" id="IPR022920">
    <property type="entry name" value="Disulphide_bond_form_DsbB"/>
</dbReference>
<dbReference type="EMBL" id="CM001475">
    <property type="protein sequence ID" value="EIC31019.1"/>
    <property type="molecule type" value="Genomic_DNA"/>
</dbReference>
<feature type="transmembrane region" description="Helical" evidence="15">
    <location>
        <begin position="47"/>
        <end position="65"/>
    </location>
</feature>
<comment type="similarity">
    <text evidence="2 14">Belongs to the DsbB family.</text>
</comment>
<keyword evidence="6 14" id="KW-0812">Transmembrane</keyword>
<feature type="transmembrane region" description="Helical" evidence="15">
    <location>
        <begin position="77"/>
        <end position="96"/>
    </location>
</feature>
<gene>
    <name evidence="14" type="primary">dsbB</name>
    <name evidence="16" type="ORF">Metal_3356</name>
</gene>
<proteinExistence type="inferred from homology"/>
<keyword evidence="5" id="KW-0997">Cell inner membrane</keyword>
<feature type="transmembrane region" description="Helical" evidence="15">
    <location>
        <begin position="15"/>
        <end position="35"/>
    </location>
</feature>
<keyword evidence="8 14" id="KW-1133">Transmembrane helix</keyword>
<evidence type="ECO:0000256" key="15">
    <source>
        <dbReference type="SAM" id="Phobius"/>
    </source>
</evidence>
<dbReference type="Pfam" id="PF02600">
    <property type="entry name" value="DsbB"/>
    <property type="match status" value="1"/>
</dbReference>